<dbReference type="RefSeq" id="WP_407339452.1">
    <property type="nucleotide sequence ID" value="NZ_CP136862.1"/>
</dbReference>
<protein>
    <submittedName>
        <fullName evidence="1">Uncharacterized protein</fullName>
    </submittedName>
</protein>
<dbReference type="Proteomes" id="UP001626536">
    <property type="component" value="Chromosome"/>
</dbReference>
<reference evidence="1 2" key="1">
    <citation type="submission" date="2023-10" db="EMBL/GenBank/DDBJ databases">
        <title>Novel methanotroph of the genus Methylocapsa from a subarctic wetland.</title>
        <authorList>
            <person name="Belova S.E."/>
            <person name="Oshkin I.Y."/>
            <person name="Miroshnikov K."/>
            <person name="Dedysh S.N."/>
        </authorList>
    </citation>
    <scope>NUCLEOTIDE SEQUENCE [LARGE SCALE GENOMIC DNA]</scope>
    <source>
        <strain evidence="1 2">RX1</strain>
    </source>
</reference>
<dbReference type="EMBL" id="CP136862">
    <property type="protein sequence ID" value="WOJ90008.1"/>
    <property type="molecule type" value="Genomic_DNA"/>
</dbReference>
<keyword evidence="2" id="KW-1185">Reference proteome</keyword>
<sequence>MCLIAEIVHSCSNEKVAQAAVASIGSDFADKVGARASAYGMSIGAFTARAVLQFDQRVGEDERKLLRQAMRGADQPILFGLHRILQPVIETVD</sequence>
<organism evidence="1 2">
    <name type="scientific">Methylocapsa polymorpha</name>
    <dbReference type="NCBI Taxonomy" id="3080828"/>
    <lineage>
        <taxon>Bacteria</taxon>
        <taxon>Pseudomonadati</taxon>
        <taxon>Pseudomonadota</taxon>
        <taxon>Alphaproteobacteria</taxon>
        <taxon>Hyphomicrobiales</taxon>
        <taxon>Beijerinckiaceae</taxon>
        <taxon>Methylocapsa</taxon>
    </lineage>
</organism>
<gene>
    <name evidence="1" type="ORF">RZS28_01460</name>
</gene>
<accession>A0ABZ0HTY0</accession>
<evidence type="ECO:0000313" key="1">
    <source>
        <dbReference type="EMBL" id="WOJ90008.1"/>
    </source>
</evidence>
<proteinExistence type="predicted"/>
<name>A0ABZ0HTY0_9HYPH</name>
<evidence type="ECO:0000313" key="2">
    <source>
        <dbReference type="Proteomes" id="UP001626536"/>
    </source>
</evidence>